<sequence>MQALQTRPQRPALGMPTRARRLSLDAMPSPSALRTAERVPGNMFDARPRARRGSLRLSPSWTPAPASPSWPRVAVPMGLAAPAAHSAPRPQDPAAIKAAVDAYMTSPTYERFVESLCRDALRAITDVVHRLGPEQRRRAAAFFDVDDTLLSSHPDRRHRFATWLLSTGQRMPSAYLPPLAPVVNLYNALRSMGVRTVILTGRRSTNEAVTLDNLRWAGVDGWDHAIFRTVGTPEQHVDAVEYKSRQRARLVAAGYVPVANIGDQHSDLNGGNSGVAVKLPNPMHTIP</sequence>
<evidence type="ECO:0000313" key="3">
    <source>
        <dbReference type="EMBL" id="AVK75727.1"/>
    </source>
</evidence>
<dbReference type="Proteomes" id="UP000249287">
    <property type="component" value="Segment"/>
</dbReference>
<dbReference type="KEGG" id="vg:36842440"/>
<dbReference type="Gene3D" id="3.40.50.1000">
    <property type="entry name" value="HAD superfamily/HAD-like"/>
    <property type="match status" value="1"/>
</dbReference>
<feature type="compositionally biased region" description="Low complexity" evidence="2">
    <location>
        <begin position="58"/>
        <end position="69"/>
    </location>
</feature>
<dbReference type="PANTHER" id="PTHR31284:SF10">
    <property type="entry name" value="ACID PHOSPHATASE-LIKE PROTEIN"/>
    <property type="match status" value="1"/>
</dbReference>
<dbReference type="InterPro" id="IPR005519">
    <property type="entry name" value="Acid_phosphat_B-like"/>
</dbReference>
<keyword evidence="1" id="KW-0732">Signal</keyword>
<protein>
    <submittedName>
        <fullName evidence="3">Haloacid dehydrogenase</fullName>
    </submittedName>
</protein>
<dbReference type="Pfam" id="PF03767">
    <property type="entry name" value="Acid_phosphat_B"/>
    <property type="match status" value="1"/>
</dbReference>
<dbReference type="SUPFAM" id="SSF56784">
    <property type="entry name" value="HAD-like"/>
    <property type="match status" value="1"/>
</dbReference>
<dbReference type="InterPro" id="IPR023214">
    <property type="entry name" value="HAD_sf"/>
</dbReference>
<dbReference type="InterPro" id="IPR036412">
    <property type="entry name" value="HAD-like_sf"/>
</dbReference>
<name>A0A2U7UB98_9VIRU</name>
<evidence type="ECO:0000256" key="1">
    <source>
        <dbReference type="ARBA" id="ARBA00022729"/>
    </source>
</evidence>
<feature type="region of interest" description="Disordered" evidence="2">
    <location>
        <begin position="50"/>
        <end position="69"/>
    </location>
</feature>
<dbReference type="EMBL" id="MG011690">
    <property type="protein sequence ID" value="AVK75727.1"/>
    <property type="molecule type" value="Genomic_DNA"/>
</dbReference>
<dbReference type="PANTHER" id="PTHR31284">
    <property type="entry name" value="ACID PHOSPHATASE-LIKE PROTEIN"/>
    <property type="match status" value="1"/>
</dbReference>
<feature type="region of interest" description="Disordered" evidence="2">
    <location>
        <begin position="1"/>
        <end position="39"/>
    </location>
</feature>
<dbReference type="RefSeq" id="YP_009481730.1">
    <property type="nucleotide sequence ID" value="NC_037666.1"/>
</dbReference>
<accession>A0A2U7UB98</accession>
<gene>
    <name evidence="3" type="ORF">pneo_cds_120</name>
</gene>
<reference evidence="3" key="1">
    <citation type="journal article" date="2018" name="Nat. Commun.">
        <title>Diversity and evolution of the emerging Pandoraviridae family.</title>
        <authorList>
            <person name="Legendre M."/>
            <person name="Fabre E."/>
            <person name="Poirot O."/>
            <person name="Jeudy S."/>
            <person name="Lartigue A."/>
            <person name="Alempic J.M."/>
            <person name="Beucher L."/>
            <person name="Philippe N."/>
            <person name="Bertaux L."/>
            <person name="Christo-Foroux E."/>
            <person name="Labadie K."/>
            <person name="Coute Y."/>
            <person name="Abergel C."/>
            <person name="Claverie J.M."/>
        </authorList>
    </citation>
    <scope>NUCLEOTIDE SEQUENCE [LARGE SCALE GENOMIC DNA]</scope>
    <source>
        <strain evidence="3">Neocaledonia</strain>
    </source>
</reference>
<evidence type="ECO:0000256" key="2">
    <source>
        <dbReference type="SAM" id="MobiDB-lite"/>
    </source>
</evidence>
<dbReference type="GeneID" id="36842440"/>
<organism evidence="3">
    <name type="scientific">Pandoravirus neocaledonia</name>
    <dbReference type="NCBI Taxonomy" id="2107708"/>
    <lineage>
        <taxon>Viruses</taxon>
        <taxon>Pandoravirus</taxon>
    </lineage>
</organism>
<proteinExistence type="predicted"/>